<dbReference type="EMBL" id="SOHM01000012">
    <property type="protein sequence ID" value="TFD92091.1"/>
    <property type="molecule type" value="Genomic_DNA"/>
</dbReference>
<dbReference type="Pfam" id="PF13191">
    <property type="entry name" value="AAA_16"/>
    <property type="match status" value="1"/>
</dbReference>
<keyword evidence="1" id="KW-0547">Nucleotide-binding</keyword>
<evidence type="ECO:0000313" key="4">
    <source>
        <dbReference type="EMBL" id="TFD92091.1"/>
    </source>
</evidence>
<dbReference type="InterPro" id="IPR016032">
    <property type="entry name" value="Sig_transdc_resp-reg_C-effctor"/>
</dbReference>
<dbReference type="PROSITE" id="PS50043">
    <property type="entry name" value="HTH_LUXR_2"/>
    <property type="match status" value="1"/>
</dbReference>
<dbReference type="SUPFAM" id="SSF52540">
    <property type="entry name" value="P-loop containing nucleoside triphosphate hydrolases"/>
    <property type="match status" value="1"/>
</dbReference>
<dbReference type="InterPro" id="IPR027417">
    <property type="entry name" value="P-loop_NTPase"/>
</dbReference>
<dbReference type="CDD" id="cd06170">
    <property type="entry name" value="LuxR_C_like"/>
    <property type="match status" value="1"/>
</dbReference>
<dbReference type="GO" id="GO:0005524">
    <property type="term" value="F:ATP binding"/>
    <property type="evidence" value="ECO:0007669"/>
    <property type="project" value="UniProtKB-KW"/>
</dbReference>
<organism evidence="4 5">
    <name type="scientific">Cryobacterium lactosi</name>
    <dbReference type="NCBI Taxonomy" id="1259202"/>
    <lineage>
        <taxon>Bacteria</taxon>
        <taxon>Bacillati</taxon>
        <taxon>Actinomycetota</taxon>
        <taxon>Actinomycetes</taxon>
        <taxon>Micrococcales</taxon>
        <taxon>Microbacteriaceae</taxon>
        <taxon>Cryobacterium</taxon>
    </lineage>
</organism>
<dbReference type="InterPro" id="IPR000792">
    <property type="entry name" value="Tscrpt_reg_LuxR_C"/>
</dbReference>
<dbReference type="SMART" id="SM00421">
    <property type="entry name" value="HTH_LUXR"/>
    <property type="match status" value="1"/>
</dbReference>
<dbReference type="InterPro" id="IPR036388">
    <property type="entry name" value="WH-like_DNA-bd_sf"/>
</dbReference>
<dbReference type="PANTHER" id="PTHR16305">
    <property type="entry name" value="TESTICULAR SOLUBLE ADENYLYL CYCLASE"/>
    <property type="match status" value="1"/>
</dbReference>
<gene>
    <name evidence="4" type="ORF">E3T61_07210</name>
</gene>
<keyword evidence="5" id="KW-1185">Reference proteome</keyword>
<dbReference type="Proteomes" id="UP000298468">
    <property type="component" value="Unassembled WGS sequence"/>
</dbReference>
<keyword evidence="2" id="KW-0067">ATP-binding</keyword>
<dbReference type="OrthoDB" id="3656034at2"/>
<dbReference type="Gene3D" id="1.10.10.10">
    <property type="entry name" value="Winged helix-like DNA-binding domain superfamily/Winged helix DNA-binding domain"/>
    <property type="match status" value="1"/>
</dbReference>
<dbReference type="GO" id="GO:0006355">
    <property type="term" value="P:regulation of DNA-templated transcription"/>
    <property type="evidence" value="ECO:0007669"/>
    <property type="project" value="InterPro"/>
</dbReference>
<evidence type="ECO:0000313" key="5">
    <source>
        <dbReference type="Proteomes" id="UP000298468"/>
    </source>
</evidence>
<dbReference type="PROSITE" id="PS00622">
    <property type="entry name" value="HTH_LUXR_1"/>
    <property type="match status" value="1"/>
</dbReference>
<proteinExistence type="predicted"/>
<dbReference type="GO" id="GO:0005737">
    <property type="term" value="C:cytoplasm"/>
    <property type="evidence" value="ECO:0007669"/>
    <property type="project" value="TreeGrafter"/>
</dbReference>
<evidence type="ECO:0000256" key="2">
    <source>
        <dbReference type="ARBA" id="ARBA00022840"/>
    </source>
</evidence>
<feature type="domain" description="HTH luxR-type" evidence="3">
    <location>
        <begin position="844"/>
        <end position="905"/>
    </location>
</feature>
<dbReference type="GO" id="GO:0004016">
    <property type="term" value="F:adenylate cyclase activity"/>
    <property type="evidence" value="ECO:0007669"/>
    <property type="project" value="TreeGrafter"/>
</dbReference>
<dbReference type="AlphaFoldDB" id="A0A4R9BXP8"/>
<dbReference type="SUPFAM" id="SSF46894">
    <property type="entry name" value="C-terminal effector domain of the bipartite response regulators"/>
    <property type="match status" value="1"/>
</dbReference>
<dbReference type="GO" id="GO:0003677">
    <property type="term" value="F:DNA binding"/>
    <property type="evidence" value="ECO:0007669"/>
    <property type="project" value="InterPro"/>
</dbReference>
<dbReference type="PRINTS" id="PR00038">
    <property type="entry name" value="HTHLUXR"/>
</dbReference>
<dbReference type="PANTHER" id="PTHR16305:SF35">
    <property type="entry name" value="TRANSCRIPTIONAL ACTIVATOR DOMAIN"/>
    <property type="match status" value="1"/>
</dbReference>
<reference evidence="4 5" key="1">
    <citation type="submission" date="2019-03" db="EMBL/GenBank/DDBJ databases">
        <title>Genomics of glacier-inhabiting Cryobacterium strains.</title>
        <authorList>
            <person name="Liu Q."/>
            <person name="Xin Y.-H."/>
        </authorList>
    </citation>
    <scope>NUCLEOTIDE SEQUENCE [LARGE SCALE GENOMIC DNA]</scope>
    <source>
        <strain evidence="4 5">Sr59</strain>
    </source>
</reference>
<dbReference type="Pfam" id="PF00196">
    <property type="entry name" value="GerE"/>
    <property type="match status" value="1"/>
</dbReference>
<comment type="caution">
    <text evidence="4">The sequence shown here is derived from an EMBL/GenBank/DDBJ whole genome shotgun (WGS) entry which is preliminary data.</text>
</comment>
<evidence type="ECO:0000256" key="1">
    <source>
        <dbReference type="ARBA" id="ARBA00022741"/>
    </source>
</evidence>
<dbReference type="InterPro" id="IPR041664">
    <property type="entry name" value="AAA_16"/>
</dbReference>
<protein>
    <submittedName>
        <fullName evidence="4">Helix-turn-helix transcriptional regulator</fullName>
    </submittedName>
</protein>
<accession>A0A4R9BXP8</accession>
<dbReference type="RefSeq" id="WP_134640203.1">
    <property type="nucleotide sequence ID" value="NZ_SOHM01000012.1"/>
</dbReference>
<name>A0A4R9BXP8_9MICO</name>
<sequence>MTRTQLLAEIVGLPHGRARQILVTGEAGMGKSTVIGDAAVGFARAGFIVLRAAPSFAERYTSYSMLWDLLAPLDWTSFTSVPAEYRSFLEIALGRRPAAAELPSLATAIAFEGILAEISARTPVAIVIDDAQWADAESRATVERAFRRSASHRVYLVAASRPTADSPSRALDLGFDLGDERVLEGLSVEELDGVIRPGWPSTLTRAQVVSLREHTGGNPLWALELMSRGSIADIGARMLGTVAVPPSLAGTIAERLGGLGAEASEVVSIVALLGHPKLDLLATVLSFAGIPHDAVDAAEAAGFLSLTTETARTRHPLHASAAAARLTPGRRRDLHRFIADAVHDPVVKAQHLHLSRPSGPDELIAAALSEAAVVMRQRGARLRAAHFAAQAVGRTDPASDRYPARVLSQAQQLSSAGDLAACLSALEQLNANRLDLHQYDALLALSTSALASIRGRDPTTAFLRQRELEAVGDPERLAVVQAHMVADDLMTVTERGELSSASFNRLTGVDTPNAVHRALRGTIRSQLDAGGGLNSDLVEDCTRRQGIQIVSGLEDTGLAATGFLAHLTDDVARSRVALNELVAWAKREGKDGIERVFLAHAAHVELTGGNAGEARILLAESGHAAEAARLPASVLPIVGLMLVTDAKHDALRQLIERWQHSDVGTGQFVELIVPALRGFSAFALRDWPAAVDLLRHAAAVADSLQLVEPGSRFRIDLPLIEALVMTGNNDEARDRLAILRSFLETRNRPLSQIGLHRLSSMELAAAGRLEDALTEAGLAVDAAVRADRSDEEARCRLQRARVLTRLRKVTLSRRELQVASERAEESGSAGVREQVEWAVAASRRSRPGTELTAAEQRVLVALVAGQTNKEIAAELFVSIRTVESHVSAILRKTGATSRSKLRIPR</sequence>
<evidence type="ECO:0000259" key="3">
    <source>
        <dbReference type="PROSITE" id="PS50043"/>
    </source>
</evidence>